<protein>
    <recommendedName>
        <fullName evidence="5">Tryptophan synthase</fullName>
    </recommendedName>
</protein>
<comment type="caution">
    <text evidence="3">The sequence shown here is derived from an EMBL/GenBank/DDBJ whole genome shotgun (WGS) entry which is preliminary data.</text>
</comment>
<dbReference type="AlphaFoldDB" id="A0AAD5J7C3"/>
<dbReference type="PANTHER" id="PTHR48077">
    <property type="entry name" value="TRYPTOPHAN SYNTHASE-RELATED"/>
    <property type="match status" value="1"/>
</dbReference>
<evidence type="ECO:0008006" key="5">
    <source>
        <dbReference type="Google" id="ProtNLM"/>
    </source>
</evidence>
<sequence length="174" mass="19051">MGTVTLSPWIAVRRVHCGGINRRGALRQMGELRWDRLEGGVALGSTRGRSEDLNHTGAHKINNAIIAESTRAGQHGVATATVRARFGLKCNLYMGAQDMERQSLNVFRMQLLGAEVSFKRLSRLEGIIPALEISHALAYLEELCPTLPNGTKVVLNCSGRGNKDVQTAIKYLQV</sequence>
<dbReference type="GO" id="GO:0004834">
    <property type="term" value="F:tryptophan synthase activity"/>
    <property type="evidence" value="ECO:0007669"/>
    <property type="project" value="InterPro"/>
</dbReference>
<dbReference type="GO" id="GO:0005737">
    <property type="term" value="C:cytoplasm"/>
    <property type="evidence" value="ECO:0007669"/>
    <property type="project" value="TreeGrafter"/>
</dbReference>
<reference evidence="3" key="1">
    <citation type="journal article" date="2022" name="Plant J.">
        <title>Strategies of tolerance reflected in two North American maple genomes.</title>
        <authorList>
            <person name="McEvoy S.L."/>
            <person name="Sezen U.U."/>
            <person name="Trouern-Trend A."/>
            <person name="McMahon S.M."/>
            <person name="Schaberg P.G."/>
            <person name="Yang J."/>
            <person name="Wegrzyn J.L."/>
            <person name="Swenson N.G."/>
        </authorList>
    </citation>
    <scope>NUCLEOTIDE SEQUENCE</scope>
    <source>
        <strain evidence="3">91603</strain>
    </source>
</reference>
<evidence type="ECO:0000313" key="4">
    <source>
        <dbReference type="Proteomes" id="UP001064489"/>
    </source>
</evidence>
<dbReference type="EMBL" id="JAJSOW010000100">
    <property type="protein sequence ID" value="KAI9186898.1"/>
    <property type="molecule type" value="Genomic_DNA"/>
</dbReference>
<name>A0AAD5J7C3_ACENE</name>
<dbReference type="SUPFAM" id="SSF53686">
    <property type="entry name" value="Tryptophan synthase beta subunit-like PLP-dependent enzymes"/>
    <property type="match status" value="2"/>
</dbReference>
<comment type="cofactor">
    <cofactor evidence="1">
        <name>pyridoxal 5'-phosphate</name>
        <dbReference type="ChEBI" id="CHEBI:597326"/>
    </cofactor>
</comment>
<accession>A0AAD5J7C3</accession>
<organism evidence="3 4">
    <name type="scientific">Acer negundo</name>
    <name type="common">Box elder</name>
    <dbReference type="NCBI Taxonomy" id="4023"/>
    <lineage>
        <taxon>Eukaryota</taxon>
        <taxon>Viridiplantae</taxon>
        <taxon>Streptophyta</taxon>
        <taxon>Embryophyta</taxon>
        <taxon>Tracheophyta</taxon>
        <taxon>Spermatophyta</taxon>
        <taxon>Magnoliopsida</taxon>
        <taxon>eudicotyledons</taxon>
        <taxon>Gunneridae</taxon>
        <taxon>Pentapetalae</taxon>
        <taxon>rosids</taxon>
        <taxon>malvids</taxon>
        <taxon>Sapindales</taxon>
        <taxon>Sapindaceae</taxon>
        <taxon>Hippocastanoideae</taxon>
        <taxon>Acereae</taxon>
        <taxon>Acer</taxon>
    </lineage>
</organism>
<evidence type="ECO:0000256" key="1">
    <source>
        <dbReference type="ARBA" id="ARBA00001933"/>
    </source>
</evidence>
<dbReference type="Proteomes" id="UP001064489">
    <property type="component" value="Chromosome 3"/>
</dbReference>
<keyword evidence="2" id="KW-0663">Pyridoxal phosphate</keyword>
<gene>
    <name evidence="3" type="ORF">LWI28_022041</name>
</gene>
<dbReference type="InterPro" id="IPR023026">
    <property type="entry name" value="Trp_synth_beta/beta-like"/>
</dbReference>
<dbReference type="InterPro" id="IPR036052">
    <property type="entry name" value="TrpB-like_PALP_sf"/>
</dbReference>
<dbReference type="PANTHER" id="PTHR48077:SF3">
    <property type="entry name" value="TRYPTOPHAN SYNTHASE"/>
    <property type="match status" value="1"/>
</dbReference>
<reference evidence="3" key="2">
    <citation type="submission" date="2023-02" db="EMBL/GenBank/DDBJ databases">
        <authorList>
            <person name="Swenson N.G."/>
            <person name="Wegrzyn J.L."/>
            <person name="Mcevoy S.L."/>
        </authorList>
    </citation>
    <scope>NUCLEOTIDE SEQUENCE</scope>
    <source>
        <strain evidence="3">91603</strain>
        <tissue evidence="3">Leaf</tissue>
    </source>
</reference>
<proteinExistence type="predicted"/>
<evidence type="ECO:0000256" key="2">
    <source>
        <dbReference type="ARBA" id="ARBA00022898"/>
    </source>
</evidence>
<keyword evidence="4" id="KW-1185">Reference proteome</keyword>
<dbReference type="Gene3D" id="3.40.50.1100">
    <property type="match status" value="2"/>
</dbReference>
<evidence type="ECO:0000313" key="3">
    <source>
        <dbReference type="EMBL" id="KAI9186898.1"/>
    </source>
</evidence>